<evidence type="ECO:0000313" key="2">
    <source>
        <dbReference type="Proteomes" id="UP000308196"/>
    </source>
</evidence>
<name>A0A4U9U8U8_9SPHI</name>
<gene>
    <name evidence="1" type="ORF">NCTC11429_00241</name>
</gene>
<dbReference type="Proteomes" id="UP000308196">
    <property type="component" value="Chromosome"/>
</dbReference>
<dbReference type="STRING" id="1123265.GCA_000686625_03368"/>
<dbReference type="KEGG" id="stha:NCTC11429_00241"/>
<accession>A0A4U9U8U8</accession>
<dbReference type="EMBL" id="LR590484">
    <property type="protein sequence ID" value="VTR28637.1"/>
    <property type="molecule type" value="Genomic_DNA"/>
</dbReference>
<dbReference type="AlphaFoldDB" id="A0A4U9U8U8"/>
<reference evidence="1 2" key="1">
    <citation type="submission" date="2019-05" db="EMBL/GenBank/DDBJ databases">
        <authorList>
            <consortium name="Pathogen Informatics"/>
        </authorList>
    </citation>
    <scope>NUCLEOTIDE SEQUENCE [LARGE SCALE GENOMIC DNA]</scope>
    <source>
        <strain evidence="1 2">NCTC11429</strain>
    </source>
</reference>
<evidence type="ECO:0000313" key="1">
    <source>
        <dbReference type="EMBL" id="VTR28637.1"/>
    </source>
</evidence>
<proteinExistence type="predicted"/>
<sequence length="67" mass="7715">MPKLATDAASLFGLSAMINEDAPYREGVDISIIFKLCDDKNCLQRENNRFIQTDLSWKGDNFWHRPP</sequence>
<organism evidence="1 2">
    <name type="scientific">Sphingobacterium thalpophilum</name>
    <dbReference type="NCBI Taxonomy" id="259"/>
    <lineage>
        <taxon>Bacteria</taxon>
        <taxon>Pseudomonadati</taxon>
        <taxon>Bacteroidota</taxon>
        <taxon>Sphingobacteriia</taxon>
        <taxon>Sphingobacteriales</taxon>
        <taxon>Sphingobacteriaceae</taxon>
        <taxon>Sphingobacterium</taxon>
    </lineage>
</organism>
<protein>
    <submittedName>
        <fullName evidence="1">Uncharacterized protein</fullName>
    </submittedName>
</protein>